<keyword evidence="1" id="KW-0227">DNA damage</keyword>
<dbReference type="GO" id="GO:0043139">
    <property type="term" value="F:5'-3' DNA helicase activity"/>
    <property type="evidence" value="ECO:0007669"/>
    <property type="project" value="UniProtKB-EC"/>
</dbReference>
<organism evidence="4 6">
    <name type="scientific">Didymodactylos carnosus</name>
    <dbReference type="NCBI Taxonomy" id="1234261"/>
    <lineage>
        <taxon>Eukaryota</taxon>
        <taxon>Metazoa</taxon>
        <taxon>Spiralia</taxon>
        <taxon>Gnathifera</taxon>
        <taxon>Rotifera</taxon>
        <taxon>Eurotatoria</taxon>
        <taxon>Bdelloidea</taxon>
        <taxon>Philodinida</taxon>
        <taxon>Philodinidae</taxon>
        <taxon>Didymodactylos</taxon>
    </lineage>
</organism>
<dbReference type="InterPro" id="IPR010285">
    <property type="entry name" value="DNA_helicase_pif1-like_DEAD"/>
</dbReference>
<dbReference type="GO" id="GO:0016787">
    <property type="term" value="F:hydrolase activity"/>
    <property type="evidence" value="ECO:0007669"/>
    <property type="project" value="UniProtKB-KW"/>
</dbReference>
<evidence type="ECO:0000259" key="2">
    <source>
        <dbReference type="Pfam" id="PF05970"/>
    </source>
</evidence>
<evidence type="ECO:0000256" key="1">
    <source>
        <dbReference type="RuleBase" id="RU363044"/>
    </source>
</evidence>
<dbReference type="GO" id="GO:0000723">
    <property type="term" value="P:telomere maintenance"/>
    <property type="evidence" value="ECO:0007669"/>
    <property type="project" value="InterPro"/>
</dbReference>
<comment type="cofactor">
    <cofactor evidence="1">
        <name>Mg(2+)</name>
        <dbReference type="ChEBI" id="CHEBI:18420"/>
    </cofactor>
</comment>
<keyword evidence="1" id="KW-0067">ATP-binding</keyword>
<comment type="similarity">
    <text evidence="1">Belongs to the helicase family.</text>
</comment>
<accession>A0A816CBB8</accession>
<evidence type="ECO:0000313" key="6">
    <source>
        <dbReference type="Proteomes" id="UP000663829"/>
    </source>
</evidence>
<keyword evidence="1" id="KW-0234">DNA repair</keyword>
<keyword evidence="1" id="KW-0347">Helicase</keyword>
<evidence type="ECO:0000313" key="4">
    <source>
        <dbReference type="EMBL" id="CAF1621204.1"/>
    </source>
</evidence>
<keyword evidence="1" id="KW-0233">DNA recombination</keyword>
<dbReference type="PANTHER" id="PTHR10492:SF57">
    <property type="entry name" value="ATP-DEPENDENT DNA HELICASE"/>
    <property type="match status" value="1"/>
</dbReference>
<dbReference type="EC" id="5.6.2.3" evidence="1"/>
<comment type="caution">
    <text evidence="4">The sequence shown here is derived from an EMBL/GenBank/DDBJ whole genome shotgun (WGS) entry which is preliminary data.</text>
</comment>
<proteinExistence type="inferred from homology"/>
<evidence type="ECO:0000313" key="5">
    <source>
        <dbReference type="EMBL" id="CAF4511630.1"/>
    </source>
</evidence>
<evidence type="ECO:0000259" key="3">
    <source>
        <dbReference type="Pfam" id="PF21530"/>
    </source>
</evidence>
<dbReference type="InterPro" id="IPR049163">
    <property type="entry name" value="Pif1-like_2B_dom"/>
</dbReference>
<keyword evidence="1" id="KW-0378">Hydrolase</keyword>
<gene>
    <name evidence="4" type="ORF">GPM918_LOCUS43745</name>
    <name evidence="5" type="ORF">SRO942_LOCUS45336</name>
</gene>
<dbReference type="EMBL" id="CAJOBC010107979">
    <property type="protein sequence ID" value="CAF4511630.1"/>
    <property type="molecule type" value="Genomic_DNA"/>
</dbReference>
<keyword evidence="6" id="KW-1185">Reference proteome</keyword>
<dbReference type="Proteomes" id="UP000663829">
    <property type="component" value="Unassembled WGS sequence"/>
</dbReference>
<dbReference type="PANTHER" id="PTHR10492">
    <property type="match status" value="1"/>
</dbReference>
<reference evidence="4" key="1">
    <citation type="submission" date="2021-02" db="EMBL/GenBank/DDBJ databases">
        <authorList>
            <person name="Nowell W R."/>
        </authorList>
    </citation>
    <scope>NUCLEOTIDE SEQUENCE</scope>
</reference>
<dbReference type="GO" id="GO:0006310">
    <property type="term" value="P:DNA recombination"/>
    <property type="evidence" value="ECO:0007669"/>
    <property type="project" value="UniProtKB-KW"/>
</dbReference>
<feature type="non-terminal residue" evidence="4">
    <location>
        <position position="296"/>
    </location>
</feature>
<feature type="domain" description="DNA helicase Pif1-like 2B" evidence="3">
    <location>
        <begin position="190"/>
        <end position="235"/>
    </location>
</feature>
<dbReference type="Pfam" id="PF05970">
    <property type="entry name" value="PIF1"/>
    <property type="match status" value="1"/>
</dbReference>
<protein>
    <recommendedName>
        <fullName evidence="1">ATP-dependent DNA helicase</fullName>
        <ecNumber evidence="1">5.6.2.3</ecNumber>
    </recommendedName>
</protein>
<dbReference type="AlphaFoldDB" id="A0A816CBB8"/>
<comment type="catalytic activity">
    <reaction evidence="1">
        <text>ATP + H2O = ADP + phosphate + H(+)</text>
        <dbReference type="Rhea" id="RHEA:13065"/>
        <dbReference type="ChEBI" id="CHEBI:15377"/>
        <dbReference type="ChEBI" id="CHEBI:15378"/>
        <dbReference type="ChEBI" id="CHEBI:30616"/>
        <dbReference type="ChEBI" id="CHEBI:43474"/>
        <dbReference type="ChEBI" id="CHEBI:456216"/>
        <dbReference type="EC" id="5.6.2.3"/>
    </reaction>
</comment>
<name>A0A816CBB8_9BILA</name>
<dbReference type="GO" id="GO:0005524">
    <property type="term" value="F:ATP binding"/>
    <property type="evidence" value="ECO:0007669"/>
    <property type="project" value="UniProtKB-KW"/>
</dbReference>
<sequence length="296" mass="32589">MSHRQALKALDRTLQDLRGNGKHMGGVVVLLAGDFRQTLPVIPKGTMADEIKACLKSSPLWKHVIPLGLKTNMRVHLQGDASAGRFAQQLLILGDGKAPADRITGLIHIPDTFCNVVESIEVMKSSVFPNIRSHFNDHKWLCERAILAPKNNSVNAINLQIQQQLPGETTSYKSGDTVTDVHEAIQYPTEFLNSLEPSGMPSHNLLLKVGSSIMLLRNLDAPRLCNGTRLCVKSLMPHVIEATILTGCAKGEDVFIPRISMIPTDMPFEFKRLQFPVRLAFAMSINKAQGQSLKVA</sequence>
<keyword evidence="1" id="KW-0547">Nucleotide-binding</keyword>
<dbReference type="SUPFAM" id="SSF52540">
    <property type="entry name" value="P-loop containing nucleoside triphosphate hydrolases"/>
    <property type="match status" value="1"/>
</dbReference>
<feature type="domain" description="DNA helicase Pif1-like DEAD-box helicase" evidence="2">
    <location>
        <begin position="1"/>
        <end position="100"/>
    </location>
</feature>
<dbReference type="OrthoDB" id="10056572at2759"/>
<dbReference type="GO" id="GO:0006281">
    <property type="term" value="P:DNA repair"/>
    <property type="evidence" value="ECO:0007669"/>
    <property type="project" value="UniProtKB-KW"/>
</dbReference>
<dbReference type="Proteomes" id="UP000681722">
    <property type="component" value="Unassembled WGS sequence"/>
</dbReference>
<dbReference type="Pfam" id="PF21530">
    <property type="entry name" value="Pif1_2B_dom"/>
    <property type="match status" value="1"/>
</dbReference>
<dbReference type="InterPro" id="IPR027417">
    <property type="entry name" value="P-loop_NTPase"/>
</dbReference>
<dbReference type="EMBL" id="CAJNOQ010040787">
    <property type="protein sequence ID" value="CAF1621204.1"/>
    <property type="molecule type" value="Genomic_DNA"/>
</dbReference>